<keyword evidence="3" id="KW-0227">DNA damage</keyword>
<evidence type="ECO:0000256" key="7">
    <source>
        <dbReference type="ARBA" id="ARBA00023239"/>
    </source>
</evidence>
<proteinExistence type="inferred from homology"/>
<keyword evidence="7" id="KW-0456">Lyase</keyword>
<keyword evidence="6" id="KW-0234">DNA repair</keyword>
<dbReference type="GO" id="GO:0008534">
    <property type="term" value="F:oxidized purine nucleobase lesion DNA N-glycosylase activity"/>
    <property type="evidence" value="ECO:0007669"/>
    <property type="project" value="UniProtKB-EC"/>
</dbReference>
<name>A0AA49GFP1_9BACT</name>
<dbReference type="SMART" id="SM00898">
    <property type="entry name" value="Fapy_DNA_glyco"/>
    <property type="match status" value="1"/>
</dbReference>
<dbReference type="GO" id="GO:0003906">
    <property type="term" value="F:DNA-(apurinic or apyrimidinic site) endonuclease activity"/>
    <property type="evidence" value="ECO:0007669"/>
    <property type="project" value="InterPro"/>
</dbReference>
<protein>
    <submittedName>
        <fullName evidence="11">DNA-formamidopyrimidine glycosylase family protein</fullName>
    </submittedName>
</protein>
<reference evidence="11" key="1">
    <citation type="submission" date="2023-08" db="EMBL/GenBank/DDBJ databases">
        <title>Comparative genomics and taxonomic characterization of three novel marine species of genus Marivirga.</title>
        <authorList>
            <person name="Muhammad N."/>
            <person name="Kim S.-G."/>
        </authorList>
    </citation>
    <scope>NUCLEOTIDE SEQUENCE</scope>
    <source>
        <strain evidence="11">BKB1-2</strain>
    </source>
</reference>
<dbReference type="SUPFAM" id="SSF46946">
    <property type="entry name" value="S13-like H2TH domain"/>
    <property type="match status" value="1"/>
</dbReference>
<dbReference type="AlphaFoldDB" id="A0AA49GFP1"/>
<evidence type="ECO:0000256" key="9">
    <source>
        <dbReference type="ARBA" id="ARBA00023295"/>
    </source>
</evidence>
<dbReference type="GO" id="GO:0006284">
    <property type="term" value="P:base-excision repair"/>
    <property type="evidence" value="ECO:0007669"/>
    <property type="project" value="InterPro"/>
</dbReference>
<dbReference type="CDD" id="cd08976">
    <property type="entry name" value="BaFpgNei_N_4"/>
    <property type="match status" value="1"/>
</dbReference>
<dbReference type="GO" id="GO:0008270">
    <property type="term" value="F:zinc ion binding"/>
    <property type="evidence" value="ECO:0007669"/>
    <property type="project" value="InterPro"/>
</dbReference>
<dbReference type="Proteomes" id="UP001232019">
    <property type="component" value="Chromosome"/>
</dbReference>
<dbReference type="Pfam" id="PF01149">
    <property type="entry name" value="Fapy_DNA_glyco"/>
    <property type="match status" value="1"/>
</dbReference>
<dbReference type="Gene3D" id="3.20.190.10">
    <property type="entry name" value="MutM-like, N-terminal"/>
    <property type="match status" value="1"/>
</dbReference>
<dbReference type="EMBL" id="CP129968">
    <property type="protein sequence ID" value="WKK83112.2"/>
    <property type="molecule type" value="Genomic_DNA"/>
</dbReference>
<keyword evidence="4" id="KW-0378">Hydrolase</keyword>
<dbReference type="InterPro" id="IPR010979">
    <property type="entry name" value="Ribosomal_uS13-like_H2TH"/>
</dbReference>
<organism evidence="11">
    <name type="scientific">Marivirga arenosa</name>
    <dbReference type="NCBI Taxonomy" id="3059076"/>
    <lineage>
        <taxon>Bacteria</taxon>
        <taxon>Pseudomonadati</taxon>
        <taxon>Bacteroidota</taxon>
        <taxon>Cytophagia</taxon>
        <taxon>Cytophagales</taxon>
        <taxon>Marivirgaceae</taxon>
        <taxon>Marivirga</taxon>
    </lineage>
</organism>
<dbReference type="InterPro" id="IPR012319">
    <property type="entry name" value="FPG_cat"/>
</dbReference>
<evidence type="ECO:0000256" key="5">
    <source>
        <dbReference type="ARBA" id="ARBA00023125"/>
    </source>
</evidence>
<dbReference type="RefSeq" id="WP_322347830.1">
    <property type="nucleotide sequence ID" value="NZ_CP129968.2"/>
</dbReference>
<evidence type="ECO:0000256" key="4">
    <source>
        <dbReference type="ARBA" id="ARBA00022801"/>
    </source>
</evidence>
<evidence type="ECO:0000256" key="2">
    <source>
        <dbReference type="ARBA" id="ARBA00009409"/>
    </source>
</evidence>
<evidence type="ECO:0000313" key="11">
    <source>
        <dbReference type="EMBL" id="WKK83112.2"/>
    </source>
</evidence>
<evidence type="ECO:0000256" key="3">
    <source>
        <dbReference type="ARBA" id="ARBA00022763"/>
    </source>
</evidence>
<keyword evidence="9" id="KW-0326">Glycosidase</keyword>
<accession>A0AA49GFP1</accession>
<dbReference type="PANTHER" id="PTHR22993">
    <property type="entry name" value="FORMAMIDOPYRIMIDINE-DNA GLYCOSYLASE"/>
    <property type="match status" value="1"/>
</dbReference>
<evidence type="ECO:0000256" key="1">
    <source>
        <dbReference type="ARBA" id="ARBA00001668"/>
    </source>
</evidence>
<comment type="catalytic activity">
    <reaction evidence="1">
        <text>Hydrolysis of DNA containing ring-opened 7-methylguanine residues, releasing 2,6-diamino-4-hydroxy-5-(N-methyl)formamidopyrimidine.</text>
        <dbReference type="EC" id="3.2.2.23"/>
    </reaction>
</comment>
<keyword evidence="5" id="KW-0238">DNA-binding</keyword>
<dbReference type="SMART" id="SM01232">
    <property type="entry name" value="H2TH"/>
    <property type="match status" value="1"/>
</dbReference>
<evidence type="ECO:0000259" key="10">
    <source>
        <dbReference type="PROSITE" id="PS51068"/>
    </source>
</evidence>
<dbReference type="InterPro" id="IPR015886">
    <property type="entry name" value="H2TH_FPG"/>
</dbReference>
<dbReference type="KEGG" id="marp:QYS47_08470"/>
<dbReference type="SUPFAM" id="SSF81624">
    <property type="entry name" value="N-terminal domain of MutM-like DNA repair proteins"/>
    <property type="match status" value="1"/>
</dbReference>
<dbReference type="PROSITE" id="PS51068">
    <property type="entry name" value="FPG_CAT"/>
    <property type="match status" value="1"/>
</dbReference>
<feature type="domain" description="Formamidopyrimidine-DNA glycosylase catalytic" evidence="10">
    <location>
        <begin position="2"/>
        <end position="114"/>
    </location>
</feature>
<keyword evidence="8" id="KW-0511">Multifunctional enzyme</keyword>
<comment type="similarity">
    <text evidence="2">Belongs to the FPG family.</text>
</comment>
<dbReference type="GO" id="GO:0003684">
    <property type="term" value="F:damaged DNA binding"/>
    <property type="evidence" value="ECO:0007669"/>
    <property type="project" value="InterPro"/>
</dbReference>
<dbReference type="InterPro" id="IPR035937">
    <property type="entry name" value="FPG_N"/>
</dbReference>
<evidence type="ECO:0000256" key="8">
    <source>
        <dbReference type="ARBA" id="ARBA00023268"/>
    </source>
</evidence>
<dbReference type="PANTHER" id="PTHR22993:SF9">
    <property type="entry name" value="FORMAMIDOPYRIMIDINE-DNA GLYCOSYLASE"/>
    <property type="match status" value="1"/>
</dbReference>
<evidence type="ECO:0000256" key="6">
    <source>
        <dbReference type="ARBA" id="ARBA00023204"/>
    </source>
</evidence>
<gene>
    <name evidence="11" type="ORF">QYS47_08470</name>
</gene>
<sequence length="262" mass="30423">MPELPEVENYKRYFDGTSIDQKIVGFSCADDRLLKQAKDDFISQLVDKKFTSSKRIGKYFFVQTDGKSTLVMHFGMTGKLTYFKDIEDRPKFAHIIFEFENGFHLGFENKRKFGWMDLADSVESYQKEKKLSEDARDLSWDDFYAALKNRKTFIKPVLLDQSVAAGIGNWMADEILYQAKIHPESKLEALKEDHLKTVFESMKKVIETAIEKEAVYTDFPEDFLMHNRNEGGKCYHTGDEIIKTKVGGRATYISPTWQEKIQ</sequence>
<dbReference type="Pfam" id="PF06831">
    <property type="entry name" value="H2TH"/>
    <property type="match status" value="1"/>
</dbReference>
<dbReference type="Gene3D" id="1.10.8.50">
    <property type="match status" value="1"/>
</dbReference>
<dbReference type="GO" id="GO:0016829">
    <property type="term" value="F:lyase activity"/>
    <property type="evidence" value="ECO:0007669"/>
    <property type="project" value="UniProtKB-KW"/>
</dbReference>